<proteinExistence type="predicted"/>
<protein>
    <submittedName>
        <fullName evidence="1">Uncharacterized protein</fullName>
    </submittedName>
</protein>
<accession>A0A919D327</accession>
<evidence type="ECO:0000313" key="1">
    <source>
        <dbReference type="EMBL" id="GHE05060.1"/>
    </source>
</evidence>
<reference evidence="1" key="2">
    <citation type="submission" date="2020-09" db="EMBL/GenBank/DDBJ databases">
        <authorList>
            <person name="Sun Q."/>
            <person name="Ohkuma M."/>
        </authorList>
    </citation>
    <scope>NUCLEOTIDE SEQUENCE</scope>
    <source>
        <strain evidence="1">JCM 4714</strain>
    </source>
</reference>
<organism evidence="1 2">
    <name type="scientific">Streptomyces alanosinicus</name>
    <dbReference type="NCBI Taxonomy" id="68171"/>
    <lineage>
        <taxon>Bacteria</taxon>
        <taxon>Bacillati</taxon>
        <taxon>Actinomycetota</taxon>
        <taxon>Actinomycetes</taxon>
        <taxon>Kitasatosporales</taxon>
        <taxon>Streptomycetaceae</taxon>
        <taxon>Streptomyces</taxon>
    </lineage>
</organism>
<gene>
    <name evidence="1" type="ORF">GCM10010339_39290</name>
</gene>
<keyword evidence="2" id="KW-1185">Reference proteome</keyword>
<evidence type="ECO:0000313" key="2">
    <source>
        <dbReference type="Proteomes" id="UP000655443"/>
    </source>
</evidence>
<sequence length="58" mass="6135">MTPQETAAFEADPDFRAAIALRRADDAGKAVGSTVAPPETWRPVAERVAAGVSGWLPR</sequence>
<dbReference type="EMBL" id="BMVG01000008">
    <property type="protein sequence ID" value="GHE05060.1"/>
    <property type="molecule type" value="Genomic_DNA"/>
</dbReference>
<dbReference type="RefSeq" id="WP_229881791.1">
    <property type="nucleotide sequence ID" value="NZ_BMVG01000008.1"/>
</dbReference>
<dbReference type="Gene3D" id="1.10.3210.10">
    <property type="entry name" value="Hypothetical protein af1432"/>
    <property type="match status" value="1"/>
</dbReference>
<name>A0A919D327_9ACTN</name>
<reference evidence="1" key="1">
    <citation type="journal article" date="2014" name="Int. J. Syst. Evol. Microbiol.">
        <title>Complete genome sequence of Corynebacterium casei LMG S-19264T (=DSM 44701T), isolated from a smear-ripened cheese.</title>
        <authorList>
            <consortium name="US DOE Joint Genome Institute (JGI-PGF)"/>
            <person name="Walter F."/>
            <person name="Albersmeier A."/>
            <person name="Kalinowski J."/>
            <person name="Ruckert C."/>
        </authorList>
    </citation>
    <scope>NUCLEOTIDE SEQUENCE</scope>
    <source>
        <strain evidence="1">JCM 4714</strain>
    </source>
</reference>
<dbReference type="Proteomes" id="UP000655443">
    <property type="component" value="Unassembled WGS sequence"/>
</dbReference>
<comment type="caution">
    <text evidence="1">The sequence shown here is derived from an EMBL/GenBank/DDBJ whole genome shotgun (WGS) entry which is preliminary data.</text>
</comment>
<dbReference type="AlphaFoldDB" id="A0A919D327"/>